<keyword evidence="1" id="KW-0812">Transmembrane</keyword>
<dbReference type="Proteomes" id="UP001610100">
    <property type="component" value="Unassembled WGS sequence"/>
</dbReference>
<dbReference type="CDD" id="cd20170">
    <property type="entry name" value="Peptidase_M90-like"/>
    <property type="match status" value="1"/>
</dbReference>
<organism evidence="2 3">
    <name type="scientific">Gaetbulibacter aestuarii</name>
    <dbReference type="NCBI Taxonomy" id="1502358"/>
    <lineage>
        <taxon>Bacteria</taxon>
        <taxon>Pseudomonadati</taxon>
        <taxon>Bacteroidota</taxon>
        <taxon>Flavobacteriia</taxon>
        <taxon>Flavobacteriales</taxon>
        <taxon>Flavobacteriaceae</taxon>
        <taxon>Gaetbulibacter</taxon>
    </lineage>
</organism>
<reference evidence="2 3" key="1">
    <citation type="submission" date="2024-02" db="EMBL/GenBank/DDBJ databases">
        <title>A Gaetbulibacter species isolated from tidal flats and genomic insights of their niches.</title>
        <authorList>
            <person name="Ye Y."/>
        </authorList>
    </citation>
    <scope>NUCLEOTIDE SEQUENCE [LARGE SCALE GENOMIC DNA]</scope>
    <source>
        <strain evidence="2 3">KYW382</strain>
    </source>
</reference>
<dbReference type="PANTHER" id="PTHR30164:SF2">
    <property type="entry name" value="PROTEIN MTFA"/>
    <property type="match status" value="1"/>
</dbReference>
<evidence type="ECO:0000313" key="3">
    <source>
        <dbReference type="Proteomes" id="UP001610100"/>
    </source>
</evidence>
<dbReference type="EMBL" id="JBAWKB010000002">
    <property type="protein sequence ID" value="MFH6771707.1"/>
    <property type="molecule type" value="Genomic_DNA"/>
</dbReference>
<accession>A0ABW7N139</accession>
<proteinExistence type="predicted"/>
<protein>
    <submittedName>
        <fullName evidence="2">Zinc-dependent peptidase</fullName>
    </submittedName>
</protein>
<dbReference type="Pfam" id="PF06167">
    <property type="entry name" value="Peptidase_M90"/>
    <property type="match status" value="1"/>
</dbReference>
<keyword evidence="3" id="KW-1185">Reference proteome</keyword>
<dbReference type="RefSeq" id="WP_344740872.1">
    <property type="nucleotide sequence ID" value="NZ_BAABAY010000002.1"/>
</dbReference>
<feature type="transmembrane region" description="Helical" evidence="1">
    <location>
        <begin position="12"/>
        <end position="35"/>
    </location>
</feature>
<sequence>MLFLLLDQNLESGIISGIIFLACIGVMTFFAFRLVERIYSLIYKRPIFVHWYFKLRTINPDQKQILQEQFLFYNKLSQRKKRFFEHRVATFIKNKKFLGRDGIAVDGDVEVLIAATAVMLTFGFRDYLIGAVSTIIIYPEKFFSQIKQEYHKGEFNPLLSALVLSWKDFKEGYAIENDNLNLGIHEFAHAIHFNSKTESDISSVIFRESINELLHLLSNDKKLRDDLVNSHYLRSYAYTNPFEFLAVIIENFIETPHLFKDQFPQIYGKVKQMLNFNVRGY</sequence>
<evidence type="ECO:0000313" key="2">
    <source>
        <dbReference type="EMBL" id="MFH6771707.1"/>
    </source>
</evidence>
<gene>
    <name evidence="2" type="ORF">V8G58_07145</name>
</gene>
<dbReference type="PANTHER" id="PTHR30164">
    <property type="entry name" value="MTFA PEPTIDASE"/>
    <property type="match status" value="1"/>
</dbReference>
<dbReference type="InterPro" id="IPR010384">
    <property type="entry name" value="MtfA_fam"/>
</dbReference>
<dbReference type="Gene3D" id="3.40.390.10">
    <property type="entry name" value="Collagenase (Catalytic Domain)"/>
    <property type="match status" value="1"/>
</dbReference>
<name>A0ABW7N139_9FLAO</name>
<dbReference type="SUPFAM" id="SSF55486">
    <property type="entry name" value="Metalloproteases ('zincins'), catalytic domain"/>
    <property type="match status" value="1"/>
</dbReference>
<keyword evidence="1" id="KW-1133">Transmembrane helix</keyword>
<dbReference type="InterPro" id="IPR024079">
    <property type="entry name" value="MetalloPept_cat_dom_sf"/>
</dbReference>
<evidence type="ECO:0000256" key="1">
    <source>
        <dbReference type="SAM" id="Phobius"/>
    </source>
</evidence>
<comment type="caution">
    <text evidence="2">The sequence shown here is derived from an EMBL/GenBank/DDBJ whole genome shotgun (WGS) entry which is preliminary data.</text>
</comment>
<keyword evidence="1" id="KW-0472">Membrane</keyword>